<evidence type="ECO:0000313" key="3">
    <source>
        <dbReference type="Proteomes" id="UP001295684"/>
    </source>
</evidence>
<reference evidence="2" key="1">
    <citation type="submission" date="2023-07" db="EMBL/GenBank/DDBJ databases">
        <authorList>
            <consortium name="AG Swart"/>
            <person name="Singh M."/>
            <person name="Singh A."/>
            <person name="Seah K."/>
            <person name="Emmerich C."/>
        </authorList>
    </citation>
    <scope>NUCLEOTIDE SEQUENCE</scope>
    <source>
        <strain evidence="2">DP1</strain>
    </source>
</reference>
<evidence type="ECO:0000256" key="1">
    <source>
        <dbReference type="SAM" id="MobiDB-lite"/>
    </source>
</evidence>
<feature type="region of interest" description="Disordered" evidence="1">
    <location>
        <begin position="1"/>
        <end position="32"/>
    </location>
</feature>
<sequence>MDSDEFDPILPHLDPIEKPNPTKESLPQRVGSNRRSVMNRRAYHVIDKYSQKKAAKPKLIKKRIISQYKSIDDFERFHHKRVMSAIDDRFVLHCTNKYVSNKSDQTKGFNVILKERTERFKELDSELKNVLKMPHNKIVNRGGKLAILISPSVVEQVTRISQSVLKKNVKIFKSQSAANLTLKDGYLKLGRLNCNNNFRKNTEREEKLKNTPASYSSSILGKMIRNKIEKKAAKHHHKKTSRRSIKPKRGTRDFLLSSKMAKITKYLEKYTTTKEKEQV</sequence>
<dbReference type="Proteomes" id="UP001295684">
    <property type="component" value="Unassembled WGS sequence"/>
</dbReference>
<organism evidence="2 3">
    <name type="scientific">Euplotes crassus</name>
    <dbReference type="NCBI Taxonomy" id="5936"/>
    <lineage>
        <taxon>Eukaryota</taxon>
        <taxon>Sar</taxon>
        <taxon>Alveolata</taxon>
        <taxon>Ciliophora</taxon>
        <taxon>Intramacronucleata</taxon>
        <taxon>Spirotrichea</taxon>
        <taxon>Hypotrichia</taxon>
        <taxon>Euplotida</taxon>
        <taxon>Euplotidae</taxon>
        <taxon>Moneuplotes</taxon>
    </lineage>
</organism>
<dbReference type="AlphaFoldDB" id="A0AAD2D0W5"/>
<protein>
    <submittedName>
        <fullName evidence="2">Uncharacterized protein</fullName>
    </submittedName>
</protein>
<feature type="compositionally biased region" description="Basic residues" evidence="1">
    <location>
        <begin position="232"/>
        <end position="249"/>
    </location>
</feature>
<name>A0AAD2D0W5_EUPCR</name>
<dbReference type="EMBL" id="CAMPGE010017208">
    <property type="protein sequence ID" value="CAI2375713.1"/>
    <property type="molecule type" value="Genomic_DNA"/>
</dbReference>
<comment type="caution">
    <text evidence="2">The sequence shown here is derived from an EMBL/GenBank/DDBJ whole genome shotgun (WGS) entry which is preliminary data.</text>
</comment>
<evidence type="ECO:0000313" key="2">
    <source>
        <dbReference type="EMBL" id="CAI2375713.1"/>
    </source>
</evidence>
<feature type="compositionally biased region" description="Polar residues" evidence="1">
    <location>
        <begin position="22"/>
        <end position="32"/>
    </location>
</feature>
<gene>
    <name evidence="2" type="ORF">ECRASSUSDP1_LOCUS17077</name>
</gene>
<proteinExistence type="predicted"/>
<accession>A0AAD2D0W5</accession>
<feature type="region of interest" description="Disordered" evidence="1">
    <location>
        <begin position="232"/>
        <end position="251"/>
    </location>
</feature>
<keyword evidence="3" id="KW-1185">Reference proteome</keyword>